<dbReference type="GO" id="GO:0015969">
    <property type="term" value="P:guanosine tetraphosphate metabolic process"/>
    <property type="evidence" value="ECO:0007669"/>
    <property type="project" value="InterPro"/>
</dbReference>
<dbReference type="SUPFAM" id="SSF55021">
    <property type="entry name" value="ACT-like"/>
    <property type="match status" value="1"/>
</dbReference>
<dbReference type="PROSITE" id="PS51831">
    <property type="entry name" value="HD"/>
    <property type="match status" value="1"/>
</dbReference>
<dbReference type="Gene3D" id="1.10.3210.10">
    <property type="entry name" value="Hypothetical protein af1432"/>
    <property type="match status" value="1"/>
</dbReference>
<dbReference type="Pfam" id="PF13291">
    <property type="entry name" value="ACT_4"/>
    <property type="match status" value="1"/>
</dbReference>
<protein>
    <submittedName>
        <fullName evidence="5">GTP pyrophosphokinase, (P)ppGpp synthetase I</fullName>
        <ecNumber evidence="5">2.7.6.5</ecNumber>
    </submittedName>
</protein>
<dbReference type="Proteomes" id="UP000078390">
    <property type="component" value="Unassembled WGS sequence"/>
</dbReference>
<dbReference type="Gene3D" id="3.30.460.10">
    <property type="entry name" value="Beta Polymerase, domain 2"/>
    <property type="match status" value="1"/>
</dbReference>
<dbReference type="FunFam" id="3.30.460.10:FF:000001">
    <property type="entry name" value="GTP pyrophosphokinase RelA"/>
    <property type="match status" value="1"/>
</dbReference>
<dbReference type="SMART" id="SM00954">
    <property type="entry name" value="RelA_SpoT"/>
    <property type="match status" value="1"/>
</dbReference>
<dbReference type="SMART" id="SM00471">
    <property type="entry name" value="HDc"/>
    <property type="match status" value="1"/>
</dbReference>
<dbReference type="InterPro" id="IPR006674">
    <property type="entry name" value="HD_domain"/>
</dbReference>
<sequence>MSRRDIVRISDILDQIQSYLPGANTHLVEKAYVFAAKAHAGQIRKSGEPYLSHPLAVAYILSQMKMDLPTIAAGMLHDTVEDSGVTLEEIKRHFGEEVALIVDGVTKLGALPATSRLHKQAENFRKMLLAMAKDLRVILVKLADRLHNMRTLEFQPEHKRRRIAQETLDIYAPIASRLGIDWLKQELEDLSFRYLYPEDYERLKAEVEKRVEEAQGYVDEVKKLIRETLEKHGIKARVLGRTKHLWSVYCKLERYGLTIDQLDQIYDLIGFRVIVKTVKECYEVLGIIHALWLPIPGRFKDYISLPKPNMYQSLHTTVLGPRGKRIEIQIRTEEMDRIANEGIAAHWLYKEGAILSPEQSKKFEWLERLVELQKELQNPREFLESLRMDLFPEEVYVFTPNGDIKVLPRGATPVDFAYAIHTEIGHRCARAWVNGRLVPLDYQLQTGDIVKIDTVPQHHPSRDWLKFVKTSRARSRIRQWLRAEEKERVIAAGREMLAKEFRKHRQNISEFLESPKALEVAQKLTYKSVEDLLAAIGYGKITPLQVLKKYLGEEKPAPPSKPPSEKPLSPEAFERAGEALSVDGTRDVLFHLSRCCNPVPGDEVIGYITRGKGISVHRVDCPNVPLLDDERKIEVRWEKPDGLSHPARLSIITHDRKGMLAAVSTAVSSAEANILKAEVRTTPDRRAVFDMVVEVTDRSHLEKIMANIRAVDGVLKVERRMA</sequence>
<dbReference type="PATRIC" id="fig|999894.6.peg.1430"/>
<reference evidence="5 6" key="1">
    <citation type="submission" date="2016-04" db="EMBL/GenBank/DDBJ databases">
        <title>Genome analysis of Thermosulfurimonas dismutans, the first thermophilic sulfur-disproportionating bacterium of the phylum Thermodesulfobacteria.</title>
        <authorList>
            <person name="Mardanov A.V."/>
            <person name="Beletsky A.V."/>
            <person name="Kadnikov V.V."/>
            <person name="Slobodkin A.I."/>
            <person name="Ravin N.V."/>
        </authorList>
    </citation>
    <scope>NUCLEOTIDE SEQUENCE [LARGE SCALE GENOMIC DNA]</scope>
    <source>
        <strain evidence="5 6">S95</strain>
    </source>
</reference>
<dbReference type="SUPFAM" id="SSF81301">
    <property type="entry name" value="Nucleotidyltransferase"/>
    <property type="match status" value="1"/>
</dbReference>
<dbReference type="CDD" id="cd00077">
    <property type="entry name" value="HDc"/>
    <property type="match status" value="1"/>
</dbReference>
<dbReference type="GO" id="GO:0005886">
    <property type="term" value="C:plasma membrane"/>
    <property type="evidence" value="ECO:0007669"/>
    <property type="project" value="TreeGrafter"/>
</dbReference>
<dbReference type="CDD" id="cd04876">
    <property type="entry name" value="ACT_RelA-SpoT"/>
    <property type="match status" value="1"/>
</dbReference>
<dbReference type="GO" id="GO:0008893">
    <property type="term" value="F:guanosine-3',5'-bis(diphosphate) 3'-diphosphatase activity"/>
    <property type="evidence" value="ECO:0007669"/>
    <property type="project" value="TreeGrafter"/>
</dbReference>
<dbReference type="InterPro" id="IPR002912">
    <property type="entry name" value="ACT_dom"/>
</dbReference>
<evidence type="ECO:0000313" key="6">
    <source>
        <dbReference type="Proteomes" id="UP000078390"/>
    </source>
</evidence>
<dbReference type="InterPro" id="IPR045865">
    <property type="entry name" value="ACT-like_dom_sf"/>
</dbReference>
<name>A0A179D3G3_9BACT</name>
<dbReference type="Gene3D" id="3.30.70.260">
    <property type="match status" value="1"/>
</dbReference>
<dbReference type="GO" id="GO:0042594">
    <property type="term" value="P:response to starvation"/>
    <property type="evidence" value="ECO:0007669"/>
    <property type="project" value="TreeGrafter"/>
</dbReference>
<dbReference type="Pfam" id="PF04607">
    <property type="entry name" value="RelA_SpoT"/>
    <property type="match status" value="1"/>
</dbReference>
<dbReference type="FunFam" id="1.10.3210.10:FF:000001">
    <property type="entry name" value="GTP pyrophosphokinase RelA"/>
    <property type="match status" value="1"/>
</dbReference>
<dbReference type="SUPFAM" id="SSF81271">
    <property type="entry name" value="TGS-like"/>
    <property type="match status" value="1"/>
</dbReference>
<accession>A0A179D3G3</accession>
<dbReference type="EMBL" id="LWLG01000010">
    <property type="protein sequence ID" value="OAQ20523.1"/>
    <property type="molecule type" value="Genomic_DNA"/>
</dbReference>
<dbReference type="OrthoDB" id="9805041at2"/>
<organism evidence="5 6">
    <name type="scientific">Thermosulfurimonas dismutans</name>
    <dbReference type="NCBI Taxonomy" id="999894"/>
    <lineage>
        <taxon>Bacteria</taxon>
        <taxon>Pseudomonadati</taxon>
        <taxon>Thermodesulfobacteriota</taxon>
        <taxon>Thermodesulfobacteria</taxon>
        <taxon>Thermodesulfobacteriales</taxon>
        <taxon>Thermodesulfobacteriaceae</taxon>
        <taxon>Thermosulfurimonas</taxon>
    </lineage>
</organism>
<dbReference type="RefSeq" id="WP_153303801.1">
    <property type="nucleotide sequence ID" value="NZ_LWLG01000010.1"/>
</dbReference>
<dbReference type="AlphaFoldDB" id="A0A179D3G3"/>
<dbReference type="SUPFAM" id="SSF109604">
    <property type="entry name" value="HD-domain/PDEase-like"/>
    <property type="match status" value="1"/>
</dbReference>
<comment type="similarity">
    <text evidence="1">Belongs to the relA/spoT family.</text>
</comment>
<comment type="function">
    <text evidence="1">In eubacteria ppGpp (guanosine 3'-diphosphate 5'-diphosphate) is a mediator of the stringent response that coordinates a variety of cellular activities in response to changes in nutritional abundance.</text>
</comment>
<feature type="domain" description="HD" evidence="3">
    <location>
        <begin position="50"/>
        <end position="149"/>
    </location>
</feature>
<feature type="domain" description="TGS" evidence="4">
    <location>
        <begin position="393"/>
        <end position="454"/>
    </location>
</feature>
<keyword evidence="6" id="KW-1185">Reference proteome</keyword>
<dbReference type="CDD" id="cd05399">
    <property type="entry name" value="NT_Rel-Spo_like"/>
    <property type="match status" value="1"/>
</dbReference>
<dbReference type="PROSITE" id="PS51880">
    <property type="entry name" value="TGS"/>
    <property type="match status" value="1"/>
</dbReference>
<dbReference type="Pfam" id="PF02824">
    <property type="entry name" value="TGS"/>
    <property type="match status" value="1"/>
</dbReference>
<evidence type="ECO:0000313" key="5">
    <source>
        <dbReference type="EMBL" id="OAQ20523.1"/>
    </source>
</evidence>
<evidence type="ECO:0000256" key="1">
    <source>
        <dbReference type="RuleBase" id="RU003847"/>
    </source>
</evidence>
<dbReference type="InterPro" id="IPR045600">
    <property type="entry name" value="RelA/SpoT_AH_RIS"/>
</dbReference>
<dbReference type="InterPro" id="IPR004095">
    <property type="entry name" value="TGS"/>
</dbReference>
<dbReference type="InterPro" id="IPR007685">
    <property type="entry name" value="RelA_SpoT"/>
</dbReference>
<proteinExistence type="inferred from homology"/>
<dbReference type="STRING" id="999894.TDIS_1432"/>
<dbReference type="FunFam" id="3.10.20.30:FF:000002">
    <property type="entry name" value="GTP pyrophosphokinase (RelA/SpoT)"/>
    <property type="match status" value="1"/>
</dbReference>
<dbReference type="GO" id="GO:0016301">
    <property type="term" value="F:kinase activity"/>
    <property type="evidence" value="ECO:0007669"/>
    <property type="project" value="UniProtKB-KW"/>
</dbReference>
<dbReference type="InterPro" id="IPR004811">
    <property type="entry name" value="RelA/Spo_fam"/>
</dbReference>
<dbReference type="PROSITE" id="PS51671">
    <property type="entry name" value="ACT"/>
    <property type="match status" value="1"/>
</dbReference>
<evidence type="ECO:0000259" key="2">
    <source>
        <dbReference type="PROSITE" id="PS51671"/>
    </source>
</evidence>
<dbReference type="InterPro" id="IPR003607">
    <property type="entry name" value="HD/PDEase_dom"/>
</dbReference>
<dbReference type="GO" id="GO:0015949">
    <property type="term" value="P:nucleobase-containing small molecule interconversion"/>
    <property type="evidence" value="ECO:0007669"/>
    <property type="project" value="UniProtKB-ARBA"/>
</dbReference>
<keyword evidence="5" id="KW-0808">Transferase</keyword>
<evidence type="ECO:0000259" key="4">
    <source>
        <dbReference type="PROSITE" id="PS51880"/>
    </source>
</evidence>
<comment type="caution">
    <text evidence="5">The sequence shown here is derived from an EMBL/GenBank/DDBJ whole genome shotgun (WGS) entry which is preliminary data.</text>
</comment>
<gene>
    <name evidence="5" type="ORF">TDIS_1432</name>
</gene>
<dbReference type="Gene3D" id="3.10.20.30">
    <property type="match status" value="1"/>
</dbReference>
<dbReference type="InterPro" id="IPR012675">
    <property type="entry name" value="Beta-grasp_dom_sf"/>
</dbReference>
<dbReference type="EC" id="2.7.6.5" evidence="5"/>
<dbReference type="NCBIfam" id="TIGR00691">
    <property type="entry name" value="spoT_relA"/>
    <property type="match status" value="1"/>
</dbReference>
<dbReference type="InterPro" id="IPR033655">
    <property type="entry name" value="TGS_RelA/SpoT"/>
</dbReference>
<dbReference type="InterPro" id="IPR012676">
    <property type="entry name" value="TGS-like"/>
</dbReference>
<keyword evidence="5" id="KW-0418">Kinase</keyword>
<dbReference type="Pfam" id="PF13328">
    <property type="entry name" value="HD_4"/>
    <property type="match status" value="1"/>
</dbReference>
<dbReference type="PANTHER" id="PTHR21262:SF36">
    <property type="entry name" value="BIFUNCTIONAL (P)PPGPP SYNTHASE_HYDROLASE SPOT"/>
    <property type="match status" value="1"/>
</dbReference>
<dbReference type="InterPro" id="IPR043519">
    <property type="entry name" value="NT_sf"/>
</dbReference>
<dbReference type="CDD" id="cd01668">
    <property type="entry name" value="TGS_RSH"/>
    <property type="match status" value="1"/>
</dbReference>
<dbReference type="PANTHER" id="PTHR21262">
    <property type="entry name" value="GUANOSINE-3',5'-BIS DIPHOSPHATE 3'-PYROPHOSPHOHYDROLASE"/>
    <property type="match status" value="1"/>
</dbReference>
<feature type="domain" description="ACT" evidence="2">
    <location>
        <begin position="648"/>
        <end position="722"/>
    </location>
</feature>
<dbReference type="GO" id="GO:0008728">
    <property type="term" value="F:GTP diphosphokinase activity"/>
    <property type="evidence" value="ECO:0007669"/>
    <property type="project" value="UniProtKB-EC"/>
</dbReference>
<dbReference type="Pfam" id="PF19296">
    <property type="entry name" value="RelA_AH_RIS"/>
    <property type="match status" value="1"/>
</dbReference>
<evidence type="ECO:0000259" key="3">
    <source>
        <dbReference type="PROSITE" id="PS51831"/>
    </source>
</evidence>